<accession>A0ABY3AI25</accession>
<reference evidence="1 2" key="1">
    <citation type="submission" date="2019-06" db="EMBL/GenBank/DDBJ databases">
        <title>A large-scale integrated study on North Sea by COGITO (Coastal Microbe Genomic &amp; Taxonomic Observatory).</title>
        <authorList>
            <person name="Teeling H."/>
        </authorList>
    </citation>
    <scope>NUCLEOTIDE SEQUENCE [LARGE SCALE GENOMIC DNA]</scope>
    <source>
        <strain evidence="1 2">MAR_2009_79</strain>
    </source>
</reference>
<keyword evidence="2" id="KW-1185">Reference proteome</keyword>
<gene>
    <name evidence="1" type="ORF">GQ41_3355</name>
</gene>
<comment type="caution">
    <text evidence="1">The sequence shown here is derived from an EMBL/GenBank/DDBJ whole genome shotgun (WGS) entry which is preliminary data.</text>
</comment>
<proteinExistence type="predicted"/>
<dbReference type="PANTHER" id="PTHR38733:SF1">
    <property type="entry name" value="TYPE IV METHYL-DIRECTED RESTRICTION ENZYME ECOKMCRBC"/>
    <property type="match status" value="1"/>
</dbReference>
<dbReference type="Pfam" id="PF10117">
    <property type="entry name" value="McrBC"/>
    <property type="match status" value="1"/>
</dbReference>
<sequence>MSSPLRFFEYDKVAYKGKWQRTLFKKTHYEAFENYYNANPETPFFELIPYGVRFKQYVGAIQIGRTTIEVLPKVGKQGNEDTWQSVLLDMLKTCNLLIAKQTGEAQLKLRANSVLELYFELFINEIDSLCRRGLIKKYQPQSGQNKTLKGAIHFSKNISKNTVHKERFYINYTTYTKDHLLHQILFETLKVIDLVSNSPLLKDKIGRLKIMFPEVKTLEVSESHFSKITESRKHVPYEKAVAIAKLILLNYRPDIKAGHKDLLAIMFDMNVLWEEYVFRILKKKQSKEFQVLGQGKKLFWGRSQKIQPDIVLIHKATNQTFIIDTKWKVLNKNRPGDDDLKQMYVYNHYWESYHSMLLYPQSNDQQDLLGSFALPIGDKVHQCQLSFAKVLKNGGLNNDISQDIIDKLQKL</sequence>
<organism evidence="1 2">
    <name type="scientific">Arenibacter algicola</name>
    <dbReference type="NCBI Taxonomy" id="616991"/>
    <lineage>
        <taxon>Bacteria</taxon>
        <taxon>Pseudomonadati</taxon>
        <taxon>Bacteroidota</taxon>
        <taxon>Flavobacteriia</taxon>
        <taxon>Flavobacteriales</taxon>
        <taxon>Flavobacteriaceae</taxon>
        <taxon>Arenibacter</taxon>
    </lineage>
</organism>
<evidence type="ECO:0000313" key="2">
    <source>
        <dbReference type="Proteomes" id="UP000315363"/>
    </source>
</evidence>
<dbReference type="InterPro" id="IPR019292">
    <property type="entry name" value="McrC"/>
</dbReference>
<evidence type="ECO:0000313" key="1">
    <source>
        <dbReference type="EMBL" id="TQO38695.1"/>
    </source>
</evidence>
<name>A0ABY3AI25_9FLAO</name>
<dbReference type="EMBL" id="VHIF01000001">
    <property type="protein sequence ID" value="TQO38695.1"/>
    <property type="molecule type" value="Genomic_DNA"/>
</dbReference>
<protein>
    <submittedName>
        <fullName evidence="1">5-methylcytosine-specific restriction enzyme subunit McrC</fullName>
    </submittedName>
</protein>
<dbReference type="RefSeq" id="WP_142190244.1">
    <property type="nucleotide sequence ID" value="NZ_VHIF01000001.1"/>
</dbReference>
<dbReference type="PANTHER" id="PTHR38733">
    <property type="entry name" value="PROTEIN MCRC"/>
    <property type="match status" value="1"/>
</dbReference>
<dbReference type="Proteomes" id="UP000315363">
    <property type="component" value="Unassembled WGS sequence"/>
</dbReference>